<feature type="compositionally biased region" description="Low complexity" evidence="1">
    <location>
        <begin position="231"/>
        <end position="242"/>
    </location>
</feature>
<feature type="region of interest" description="Disordered" evidence="1">
    <location>
        <begin position="227"/>
        <end position="250"/>
    </location>
</feature>
<evidence type="ECO:0000256" key="1">
    <source>
        <dbReference type="SAM" id="MobiDB-lite"/>
    </source>
</evidence>
<dbReference type="AlphaFoldDB" id="A0A2I0W7X5"/>
<accession>A0A2I0W7X5</accession>
<dbReference type="EMBL" id="KZ502859">
    <property type="protein sequence ID" value="PKU71764.1"/>
    <property type="molecule type" value="Genomic_DNA"/>
</dbReference>
<reference evidence="2 3" key="1">
    <citation type="journal article" date="2016" name="Sci. Rep.">
        <title>The Dendrobium catenatum Lindl. genome sequence provides insights into polysaccharide synthase, floral development and adaptive evolution.</title>
        <authorList>
            <person name="Zhang G.Q."/>
            <person name="Xu Q."/>
            <person name="Bian C."/>
            <person name="Tsai W.C."/>
            <person name="Yeh C.M."/>
            <person name="Liu K.W."/>
            <person name="Yoshida K."/>
            <person name="Zhang L.S."/>
            <person name="Chang S.B."/>
            <person name="Chen F."/>
            <person name="Shi Y."/>
            <person name="Su Y.Y."/>
            <person name="Zhang Y.Q."/>
            <person name="Chen L.J."/>
            <person name="Yin Y."/>
            <person name="Lin M."/>
            <person name="Huang H."/>
            <person name="Deng H."/>
            <person name="Wang Z.W."/>
            <person name="Zhu S.L."/>
            <person name="Zhao X."/>
            <person name="Deng C."/>
            <person name="Niu S.C."/>
            <person name="Huang J."/>
            <person name="Wang M."/>
            <person name="Liu G.H."/>
            <person name="Yang H.J."/>
            <person name="Xiao X.J."/>
            <person name="Hsiao Y.Y."/>
            <person name="Wu W.L."/>
            <person name="Chen Y.Y."/>
            <person name="Mitsuda N."/>
            <person name="Ohme-Takagi M."/>
            <person name="Luo Y.B."/>
            <person name="Van de Peer Y."/>
            <person name="Liu Z.J."/>
        </authorList>
    </citation>
    <scope>NUCLEOTIDE SEQUENCE [LARGE SCALE GENOMIC DNA]</scope>
    <source>
        <tissue evidence="2">The whole plant</tissue>
    </source>
</reference>
<evidence type="ECO:0000313" key="3">
    <source>
        <dbReference type="Proteomes" id="UP000233837"/>
    </source>
</evidence>
<reference evidence="2 3" key="2">
    <citation type="journal article" date="2017" name="Nature">
        <title>The Apostasia genome and the evolution of orchids.</title>
        <authorList>
            <person name="Zhang G.Q."/>
            <person name="Liu K.W."/>
            <person name="Li Z."/>
            <person name="Lohaus R."/>
            <person name="Hsiao Y.Y."/>
            <person name="Niu S.C."/>
            <person name="Wang J.Y."/>
            <person name="Lin Y.C."/>
            <person name="Xu Q."/>
            <person name="Chen L.J."/>
            <person name="Yoshida K."/>
            <person name="Fujiwara S."/>
            <person name="Wang Z.W."/>
            <person name="Zhang Y.Q."/>
            <person name="Mitsuda N."/>
            <person name="Wang M."/>
            <person name="Liu G.H."/>
            <person name="Pecoraro L."/>
            <person name="Huang H.X."/>
            <person name="Xiao X.J."/>
            <person name="Lin M."/>
            <person name="Wu X.Y."/>
            <person name="Wu W.L."/>
            <person name="Chen Y.Y."/>
            <person name="Chang S.B."/>
            <person name="Sakamoto S."/>
            <person name="Ohme-Takagi M."/>
            <person name="Yagi M."/>
            <person name="Zeng S.J."/>
            <person name="Shen C.Y."/>
            <person name="Yeh C.M."/>
            <person name="Luo Y.B."/>
            <person name="Tsai W.C."/>
            <person name="Van de Peer Y."/>
            <person name="Liu Z.J."/>
        </authorList>
    </citation>
    <scope>NUCLEOTIDE SEQUENCE [LARGE SCALE GENOMIC DNA]</scope>
    <source>
        <tissue evidence="2">The whole plant</tissue>
    </source>
</reference>
<name>A0A2I0W7X5_9ASPA</name>
<sequence length="575" mass="64441">MIPRTPKIFDLAFPEKKLDPELIGHSYWPNLQVGLHRHHWRRETARPACLVRLASAHDRLSGSPLRNPPGPACGLPTARLARAVPRAHWLTGAVPGLSDFPYLTQRPSSCAEVGDFPSFSFFLSHFSSCSRGFPLSLEGDFPYSNLAPLFSKGIEMGDHTSTRNPPAKEDCPVARSEGLKKTHKEALNHIYDDEVKALEAKCMEHGFIKGFMKGMHAVQRKIGAEIKGLTPSEASGDPSSDSGGEELESELQKVVSLEEDEDDIEILKPRGERERGRERGYCEGELVRGFTRVALSIVPLLVPLESLILGRVGRGKLQRSIKVLCLLQEEAKGVGFSALPGVTKRSKEKSEEKPKFRKDKKRIQKEFWAESASDSSETKPEEETTNLCLIAEDHLDQCEEEEHVRQTSGSSSRDTLDPRFKEADDQAAYHRYKECGITLSRTINPVHLSHPVLDLFTHTFMCFILTLTVPFSFELLFEFFANLHINSSYTALTSYVNRRPVEITYQDCAELLQLSTTGDKLHTIISDPDFNWSSANHFFRHTIAPFHVGETSSLLKDARTIQHVLRTSIIPKAGD</sequence>
<dbReference type="Proteomes" id="UP000233837">
    <property type="component" value="Unassembled WGS sequence"/>
</dbReference>
<proteinExistence type="predicted"/>
<protein>
    <submittedName>
        <fullName evidence="2">Uncharacterized protein</fullName>
    </submittedName>
</protein>
<evidence type="ECO:0000313" key="2">
    <source>
        <dbReference type="EMBL" id="PKU71764.1"/>
    </source>
</evidence>
<gene>
    <name evidence="2" type="ORF">MA16_Dca008293</name>
</gene>
<organism evidence="2 3">
    <name type="scientific">Dendrobium catenatum</name>
    <dbReference type="NCBI Taxonomy" id="906689"/>
    <lineage>
        <taxon>Eukaryota</taxon>
        <taxon>Viridiplantae</taxon>
        <taxon>Streptophyta</taxon>
        <taxon>Embryophyta</taxon>
        <taxon>Tracheophyta</taxon>
        <taxon>Spermatophyta</taxon>
        <taxon>Magnoliopsida</taxon>
        <taxon>Liliopsida</taxon>
        <taxon>Asparagales</taxon>
        <taxon>Orchidaceae</taxon>
        <taxon>Epidendroideae</taxon>
        <taxon>Malaxideae</taxon>
        <taxon>Dendrobiinae</taxon>
        <taxon>Dendrobium</taxon>
    </lineage>
</organism>
<keyword evidence="3" id="KW-1185">Reference proteome</keyword>